<dbReference type="EC" id="2.7.11.1" evidence="1"/>
<dbReference type="Pfam" id="PF00069">
    <property type="entry name" value="Pkinase"/>
    <property type="match status" value="1"/>
</dbReference>
<name>W6AHP1_9MOLU</name>
<evidence type="ECO:0000256" key="7">
    <source>
        <dbReference type="SAM" id="Phobius"/>
    </source>
</evidence>
<gene>
    <name evidence="9" type="ORF">SCULI_v1c08540</name>
</gene>
<dbReference type="RefSeq" id="WP_025363419.1">
    <property type="nucleotide sequence ID" value="NZ_CP006681.1"/>
</dbReference>
<dbReference type="Gene3D" id="1.10.510.10">
    <property type="entry name" value="Transferase(Phosphotransferase) domain 1"/>
    <property type="match status" value="1"/>
</dbReference>
<dbReference type="PROSITE" id="PS00107">
    <property type="entry name" value="PROTEIN_KINASE_ATP"/>
    <property type="match status" value="1"/>
</dbReference>
<dbReference type="InterPro" id="IPR000719">
    <property type="entry name" value="Prot_kinase_dom"/>
</dbReference>
<keyword evidence="9" id="KW-0723">Serine/threonine-protein kinase</keyword>
<evidence type="ECO:0000256" key="6">
    <source>
        <dbReference type="PROSITE-ProRule" id="PRU10141"/>
    </source>
</evidence>
<protein>
    <recommendedName>
        <fullName evidence="1">non-specific serine/threonine protein kinase</fullName>
        <ecNumber evidence="1">2.7.11.1</ecNumber>
    </recommendedName>
</protein>
<keyword evidence="7" id="KW-1133">Transmembrane helix</keyword>
<dbReference type="EMBL" id="CP006681">
    <property type="protein sequence ID" value="AHI53194.1"/>
    <property type="molecule type" value="Genomic_DNA"/>
</dbReference>
<evidence type="ECO:0000313" key="10">
    <source>
        <dbReference type="Proteomes" id="UP000019267"/>
    </source>
</evidence>
<keyword evidence="2" id="KW-0808">Transferase</keyword>
<dbReference type="PANTHER" id="PTHR43289">
    <property type="entry name" value="MITOGEN-ACTIVATED PROTEIN KINASE KINASE KINASE 20-RELATED"/>
    <property type="match status" value="1"/>
</dbReference>
<accession>W6AHP1</accession>
<evidence type="ECO:0000313" key="9">
    <source>
        <dbReference type="EMBL" id="AHI53194.1"/>
    </source>
</evidence>
<evidence type="ECO:0000256" key="2">
    <source>
        <dbReference type="ARBA" id="ARBA00022679"/>
    </source>
</evidence>
<keyword evidence="3 6" id="KW-0547">Nucleotide-binding</keyword>
<feature type="binding site" evidence="6">
    <location>
        <position position="43"/>
    </location>
    <ligand>
        <name>ATP</name>
        <dbReference type="ChEBI" id="CHEBI:30616"/>
    </ligand>
</feature>
<organism evidence="9 10">
    <name type="scientific">Spiroplasma culicicola AES-1</name>
    <dbReference type="NCBI Taxonomy" id="1276246"/>
    <lineage>
        <taxon>Bacteria</taxon>
        <taxon>Bacillati</taxon>
        <taxon>Mycoplasmatota</taxon>
        <taxon>Mollicutes</taxon>
        <taxon>Entomoplasmatales</taxon>
        <taxon>Spiroplasmataceae</taxon>
        <taxon>Spiroplasma</taxon>
    </lineage>
</organism>
<evidence type="ECO:0000256" key="1">
    <source>
        <dbReference type="ARBA" id="ARBA00012513"/>
    </source>
</evidence>
<keyword evidence="5 6" id="KW-0067">ATP-binding</keyword>
<evidence type="ECO:0000259" key="8">
    <source>
        <dbReference type="PROSITE" id="PS50011"/>
    </source>
</evidence>
<dbReference type="GO" id="GO:0005524">
    <property type="term" value="F:ATP binding"/>
    <property type="evidence" value="ECO:0007669"/>
    <property type="project" value="UniProtKB-UniRule"/>
</dbReference>
<evidence type="ECO:0000256" key="3">
    <source>
        <dbReference type="ARBA" id="ARBA00022741"/>
    </source>
</evidence>
<proteinExistence type="predicted"/>
<evidence type="ECO:0000256" key="4">
    <source>
        <dbReference type="ARBA" id="ARBA00022777"/>
    </source>
</evidence>
<dbReference type="eggNOG" id="COG0515">
    <property type="taxonomic scope" value="Bacteria"/>
</dbReference>
<evidence type="ECO:0000256" key="5">
    <source>
        <dbReference type="ARBA" id="ARBA00022840"/>
    </source>
</evidence>
<dbReference type="InterPro" id="IPR008271">
    <property type="entry name" value="Ser/Thr_kinase_AS"/>
</dbReference>
<reference evidence="9 10" key="1">
    <citation type="journal article" date="2014" name="Genome Biol. Evol.">
        <title>Molecular evolution of the substrate utilization strategies and putative virulence factors in mosquito-associated Spiroplasma species.</title>
        <authorList>
            <person name="Chang T.H."/>
            <person name="Lo W.S."/>
            <person name="Ku C."/>
            <person name="Chen L.L."/>
            <person name="Kuo C.H."/>
        </authorList>
    </citation>
    <scope>NUCLEOTIDE SEQUENCE [LARGE SCALE GENOMIC DNA]</scope>
    <source>
        <strain evidence="9">AES-1</strain>
    </source>
</reference>
<dbReference type="HOGENOM" id="CLU_000288_63_44_14"/>
<dbReference type="InterPro" id="IPR017441">
    <property type="entry name" value="Protein_kinase_ATP_BS"/>
</dbReference>
<keyword evidence="4 9" id="KW-0418">Kinase</keyword>
<dbReference type="PATRIC" id="fig|1276246.3.peg.849"/>
<dbReference type="GO" id="GO:0004674">
    <property type="term" value="F:protein serine/threonine kinase activity"/>
    <property type="evidence" value="ECO:0007669"/>
    <property type="project" value="UniProtKB-KW"/>
</dbReference>
<dbReference type="SUPFAM" id="SSF56112">
    <property type="entry name" value="Protein kinase-like (PK-like)"/>
    <property type="match status" value="1"/>
</dbReference>
<dbReference type="STRING" id="1276246.SCULI_v1c08540"/>
<feature type="transmembrane region" description="Helical" evidence="7">
    <location>
        <begin position="315"/>
        <end position="336"/>
    </location>
</feature>
<keyword evidence="7" id="KW-0812">Transmembrane</keyword>
<dbReference type="PROSITE" id="PS50011">
    <property type="entry name" value="PROTEIN_KINASE_DOM"/>
    <property type="match status" value="1"/>
</dbReference>
<dbReference type="PANTHER" id="PTHR43289:SF6">
    <property type="entry name" value="SERINE_THREONINE-PROTEIN KINASE NEKL-3"/>
    <property type="match status" value="1"/>
</dbReference>
<dbReference type="AlphaFoldDB" id="W6AHP1"/>
<dbReference type="OrthoDB" id="9788659at2"/>
<dbReference type="Proteomes" id="UP000019267">
    <property type="component" value="Chromosome"/>
</dbReference>
<dbReference type="CDD" id="cd14014">
    <property type="entry name" value="STKc_PknB_like"/>
    <property type="match status" value="1"/>
</dbReference>
<keyword evidence="10" id="KW-1185">Reference proteome</keyword>
<keyword evidence="7" id="KW-0472">Membrane</keyword>
<dbReference type="SMART" id="SM00220">
    <property type="entry name" value="S_TKc"/>
    <property type="match status" value="1"/>
</dbReference>
<sequence>MNKYEPGAIIQERYEIISAIGKGGMASVFKAHDIITDQIVAIKVASPEILLKQTGQERFEIENEAFAKLGENPHVIKLHDVIQQGSEWLIILECVEGGTLKDRFQEFGAMTLKEIKYYFSNLCDALQAAHDLKIVHRDVKPENVLLTLSGEVKLGDFGISVMEGYDSEAKKAIGTPRYMPPEIIESKLATPRSDIYSLGIMMYEFATGTAPFIASDGKKVAAKQVKEKPTSPRLINPMIPQSLENIILKMIEKNPENRYASMNEIRRDLMNVKITDSPKPYNYHLKVNYGAEHEKQVFKIGSTYEKLPAIARSKYVITFSILLLLLVITFFAALIFI</sequence>
<feature type="domain" description="Protein kinase" evidence="8">
    <location>
        <begin position="14"/>
        <end position="270"/>
    </location>
</feature>
<dbReference type="KEGG" id="scq:SCULI_v1c08540"/>
<dbReference type="PROSITE" id="PS00108">
    <property type="entry name" value="PROTEIN_KINASE_ST"/>
    <property type="match status" value="1"/>
</dbReference>
<dbReference type="InterPro" id="IPR011009">
    <property type="entry name" value="Kinase-like_dom_sf"/>
</dbReference>